<evidence type="ECO:0000313" key="3">
    <source>
        <dbReference type="Proteomes" id="UP000298616"/>
    </source>
</evidence>
<proteinExistence type="predicted"/>
<dbReference type="InterPro" id="IPR016181">
    <property type="entry name" value="Acyl_CoA_acyltransferase"/>
</dbReference>
<dbReference type="AlphaFoldDB" id="A0A4D7JL87"/>
<protein>
    <submittedName>
        <fullName evidence="2">GNAT family N-acetyltransferase</fullName>
    </submittedName>
</protein>
<organism evidence="2 3">
    <name type="scientific">Mangrovivirga cuniculi</name>
    <dbReference type="NCBI Taxonomy" id="2715131"/>
    <lineage>
        <taxon>Bacteria</taxon>
        <taxon>Pseudomonadati</taxon>
        <taxon>Bacteroidota</taxon>
        <taxon>Cytophagia</taxon>
        <taxon>Cytophagales</taxon>
        <taxon>Mangrovivirgaceae</taxon>
        <taxon>Mangrovivirga</taxon>
    </lineage>
</organism>
<dbReference type="PANTHER" id="PTHR43072:SF58">
    <property type="entry name" value="N-ACETYLTRANSFERASE DOMAIN-CONTAINING PROTEIN"/>
    <property type="match status" value="1"/>
</dbReference>
<sequence>MKIRTAEVTDLKPLSILFDSYRVFYKKESNLAEAELFLKDRLSNEDSQIYVAETLSNQVVGFVQLYPLFSSTNMKRLWLLNDLFVAPKYRGQGISIALIDRAKQLAKDTHSAGLMLETEKSNLIGNKLYPRTDFKLDTEHNYYTWEP</sequence>
<dbReference type="PROSITE" id="PS51186">
    <property type="entry name" value="GNAT"/>
    <property type="match status" value="1"/>
</dbReference>
<dbReference type="Gene3D" id="3.40.630.30">
    <property type="match status" value="1"/>
</dbReference>
<dbReference type="Proteomes" id="UP000298616">
    <property type="component" value="Chromosome"/>
</dbReference>
<dbReference type="OrthoDB" id="9792929at2"/>
<accession>A0A4D7JL87</accession>
<gene>
    <name evidence="2" type="ORF">DCC35_13380</name>
</gene>
<keyword evidence="2" id="KW-0808">Transferase</keyword>
<evidence type="ECO:0000313" key="2">
    <source>
        <dbReference type="EMBL" id="QCK15663.1"/>
    </source>
</evidence>
<dbReference type="GO" id="GO:0016747">
    <property type="term" value="F:acyltransferase activity, transferring groups other than amino-acyl groups"/>
    <property type="evidence" value="ECO:0007669"/>
    <property type="project" value="InterPro"/>
</dbReference>
<dbReference type="RefSeq" id="WP_137091260.1">
    <property type="nucleotide sequence ID" value="NZ_CP028923.1"/>
</dbReference>
<feature type="domain" description="N-acetyltransferase" evidence="1">
    <location>
        <begin position="1"/>
        <end position="147"/>
    </location>
</feature>
<dbReference type="Pfam" id="PF00583">
    <property type="entry name" value="Acetyltransf_1"/>
    <property type="match status" value="1"/>
</dbReference>
<dbReference type="KEGG" id="fpf:DCC35_13380"/>
<keyword evidence="3" id="KW-1185">Reference proteome</keyword>
<evidence type="ECO:0000259" key="1">
    <source>
        <dbReference type="PROSITE" id="PS51186"/>
    </source>
</evidence>
<dbReference type="PANTHER" id="PTHR43072">
    <property type="entry name" value="N-ACETYLTRANSFERASE"/>
    <property type="match status" value="1"/>
</dbReference>
<dbReference type="EMBL" id="CP028923">
    <property type="protein sequence ID" value="QCK15663.1"/>
    <property type="molecule type" value="Genomic_DNA"/>
</dbReference>
<reference evidence="2 3" key="1">
    <citation type="submission" date="2018-04" db="EMBL/GenBank/DDBJ databases">
        <title>Complete genome uncultured novel isolate.</title>
        <authorList>
            <person name="Merlino G."/>
        </authorList>
    </citation>
    <scope>NUCLEOTIDE SEQUENCE [LARGE SCALE GENOMIC DNA]</scope>
    <source>
        <strain evidence="3">R1DC9</strain>
    </source>
</reference>
<dbReference type="CDD" id="cd04301">
    <property type="entry name" value="NAT_SF"/>
    <property type="match status" value="1"/>
</dbReference>
<dbReference type="InterPro" id="IPR000182">
    <property type="entry name" value="GNAT_dom"/>
</dbReference>
<dbReference type="SUPFAM" id="SSF55729">
    <property type="entry name" value="Acyl-CoA N-acyltransferases (Nat)"/>
    <property type="match status" value="1"/>
</dbReference>
<name>A0A4D7JL87_9BACT</name>